<dbReference type="EMBL" id="CP171852">
    <property type="protein sequence ID" value="XKM38535.1"/>
    <property type="molecule type" value="Genomic_DNA"/>
</dbReference>
<accession>A0ACD5EHS9</accession>
<organism evidence="1 2">
    <name type="scientific">Rhizobium ruizarguesonis</name>
    <dbReference type="NCBI Taxonomy" id="2081791"/>
    <lineage>
        <taxon>Bacteria</taxon>
        <taxon>Pseudomonadati</taxon>
        <taxon>Pseudomonadota</taxon>
        <taxon>Alphaproteobacteria</taxon>
        <taxon>Hyphomicrobiales</taxon>
        <taxon>Rhizobiaceae</taxon>
        <taxon>Rhizobium/Agrobacterium group</taxon>
        <taxon>Rhizobium</taxon>
    </lineage>
</organism>
<evidence type="ECO:0000313" key="1">
    <source>
        <dbReference type="EMBL" id="XKM38535.1"/>
    </source>
</evidence>
<proteinExistence type="predicted"/>
<sequence>MNRRIPAQLSRFRIGECHADNCVGAVLEDDDYGRISDDIMLCSLISTLKRDD</sequence>
<keyword evidence="1" id="KW-0614">Plasmid</keyword>
<gene>
    <name evidence="1" type="ORF">A4U53_006075</name>
</gene>
<protein>
    <submittedName>
        <fullName evidence="1">Uncharacterized protein</fullName>
    </submittedName>
</protein>
<dbReference type="Proteomes" id="UP000078465">
    <property type="component" value="Plasmid unnamed2"/>
</dbReference>
<evidence type="ECO:0000313" key="2">
    <source>
        <dbReference type="Proteomes" id="UP000078465"/>
    </source>
</evidence>
<geneLocation type="plasmid" evidence="1 2">
    <name>unnamed2</name>
</geneLocation>
<name>A0ACD5EHS9_9HYPH</name>
<reference evidence="1" key="1">
    <citation type="submission" date="2024-10" db="EMBL/GenBank/DDBJ databases">
        <title>Strain of Rhizobium-related bacteria isolated fromm roots of Vavilovia formosa.</title>
        <authorList>
            <person name="Kimeklis A."/>
            <person name="Afonin A."/>
        </authorList>
    </citation>
    <scope>NUCLEOTIDE SEQUENCE</scope>
    <source>
        <strain evidence="1">Vaf-46</strain>
    </source>
</reference>